<evidence type="ECO:0000259" key="6">
    <source>
        <dbReference type="PROSITE" id="PS51464"/>
    </source>
</evidence>
<protein>
    <submittedName>
        <fullName evidence="7">MurR/RpiR family transcriptional regulator</fullName>
    </submittedName>
</protein>
<dbReference type="SUPFAM" id="SSF46689">
    <property type="entry name" value="Homeodomain-like"/>
    <property type="match status" value="1"/>
</dbReference>
<comment type="caution">
    <text evidence="7">The sequence shown here is derived from an EMBL/GenBank/DDBJ whole genome shotgun (WGS) entry which is preliminary data.</text>
</comment>
<name>A0A9D7SID9_9BACT</name>
<dbReference type="Gene3D" id="3.40.50.10490">
    <property type="entry name" value="Glucose-6-phosphate isomerase like protein, domain 1"/>
    <property type="match status" value="1"/>
</dbReference>
<dbReference type="GO" id="GO:1901135">
    <property type="term" value="P:carbohydrate derivative metabolic process"/>
    <property type="evidence" value="ECO:0007669"/>
    <property type="project" value="InterPro"/>
</dbReference>
<evidence type="ECO:0000256" key="4">
    <source>
        <dbReference type="SAM" id="Phobius"/>
    </source>
</evidence>
<gene>
    <name evidence="7" type="ORF">IPP58_11245</name>
</gene>
<feature type="domain" description="SIS" evidence="6">
    <location>
        <begin position="111"/>
        <end position="246"/>
    </location>
</feature>
<reference evidence="7" key="1">
    <citation type="submission" date="2020-10" db="EMBL/GenBank/DDBJ databases">
        <title>Connecting structure to function with the recovery of over 1000 high-quality activated sludge metagenome-assembled genomes encoding full-length rRNA genes using long-read sequencing.</title>
        <authorList>
            <person name="Singleton C.M."/>
            <person name="Petriglieri F."/>
            <person name="Kristensen J.M."/>
            <person name="Kirkegaard R.H."/>
            <person name="Michaelsen T.Y."/>
            <person name="Andersen M.H."/>
            <person name="Karst S.M."/>
            <person name="Dueholm M.S."/>
            <person name="Nielsen P.H."/>
            <person name="Albertsen M."/>
        </authorList>
    </citation>
    <scope>NUCLEOTIDE SEQUENCE</scope>
    <source>
        <strain evidence="7">Skiv_18-Q3-R9-52_MAXAC.067</strain>
    </source>
</reference>
<dbReference type="Pfam" id="PF01418">
    <property type="entry name" value="HTH_6"/>
    <property type="match status" value="1"/>
</dbReference>
<dbReference type="GO" id="GO:0003677">
    <property type="term" value="F:DNA binding"/>
    <property type="evidence" value="ECO:0007669"/>
    <property type="project" value="UniProtKB-KW"/>
</dbReference>
<keyword evidence="4" id="KW-0472">Membrane</keyword>
<evidence type="ECO:0000259" key="5">
    <source>
        <dbReference type="PROSITE" id="PS51071"/>
    </source>
</evidence>
<dbReference type="PANTHER" id="PTHR30514:SF18">
    <property type="entry name" value="RPIR-FAMILY TRANSCRIPTIONAL REGULATOR"/>
    <property type="match status" value="1"/>
</dbReference>
<feature type="domain" description="HTH rpiR-type" evidence="5">
    <location>
        <begin position="1"/>
        <end position="67"/>
    </location>
</feature>
<dbReference type="PANTHER" id="PTHR30514">
    <property type="entry name" value="GLUCOKINASE"/>
    <property type="match status" value="1"/>
</dbReference>
<accession>A0A9D7SID9</accession>
<dbReference type="PROSITE" id="PS51071">
    <property type="entry name" value="HTH_RPIR"/>
    <property type="match status" value="1"/>
</dbReference>
<dbReference type="Proteomes" id="UP000886657">
    <property type="component" value="Unassembled WGS sequence"/>
</dbReference>
<sequence>MERFSAGQRQIADSLLNHPDDAAFWNAANLAEQAKVSEATVVRFAQFLGYEGFPEMRQALTSEARQRISKQAGLLHAPPGAAATLVEVAHRDIANIQRTVGQVNERMLEAAVDRLLKSRHRVMIGRGISQHMARLLGYLLTLAGLPSISGEASDLSLQVANLEPPDLLIAFSFHPYAKETLEAVAFARERKVPVMAFTDRMEAPLVVLSDHTLLVPGENLMYSHSIVAFAVLANALVTAVASRDRTKSLQRLRSAERVATSEFYQG</sequence>
<evidence type="ECO:0000313" key="7">
    <source>
        <dbReference type="EMBL" id="MBK9797052.1"/>
    </source>
</evidence>
<dbReference type="InterPro" id="IPR047640">
    <property type="entry name" value="RpiR-like"/>
</dbReference>
<dbReference type="InterPro" id="IPR009057">
    <property type="entry name" value="Homeodomain-like_sf"/>
</dbReference>
<dbReference type="PROSITE" id="PS51464">
    <property type="entry name" value="SIS"/>
    <property type="match status" value="1"/>
</dbReference>
<keyword evidence="2" id="KW-0238">DNA-binding</keyword>
<dbReference type="InterPro" id="IPR046348">
    <property type="entry name" value="SIS_dom_sf"/>
</dbReference>
<evidence type="ECO:0000256" key="3">
    <source>
        <dbReference type="ARBA" id="ARBA00023163"/>
    </source>
</evidence>
<proteinExistence type="predicted"/>
<dbReference type="InterPro" id="IPR036388">
    <property type="entry name" value="WH-like_DNA-bd_sf"/>
</dbReference>
<evidence type="ECO:0000256" key="1">
    <source>
        <dbReference type="ARBA" id="ARBA00023015"/>
    </source>
</evidence>
<evidence type="ECO:0000313" key="8">
    <source>
        <dbReference type="Proteomes" id="UP000886657"/>
    </source>
</evidence>
<keyword evidence="4" id="KW-1133">Transmembrane helix</keyword>
<keyword evidence="1" id="KW-0805">Transcription regulation</keyword>
<dbReference type="InterPro" id="IPR001347">
    <property type="entry name" value="SIS_dom"/>
</dbReference>
<dbReference type="InterPro" id="IPR035472">
    <property type="entry name" value="RpiR-like_SIS"/>
</dbReference>
<dbReference type="Pfam" id="PF01380">
    <property type="entry name" value="SIS"/>
    <property type="match status" value="1"/>
</dbReference>
<dbReference type="AlphaFoldDB" id="A0A9D7SID9"/>
<keyword evidence="4" id="KW-0812">Transmembrane</keyword>
<evidence type="ECO:0000256" key="2">
    <source>
        <dbReference type="ARBA" id="ARBA00023125"/>
    </source>
</evidence>
<feature type="transmembrane region" description="Helical" evidence="4">
    <location>
        <begin position="221"/>
        <end position="241"/>
    </location>
</feature>
<dbReference type="EMBL" id="JADKIO010000008">
    <property type="protein sequence ID" value="MBK9797052.1"/>
    <property type="molecule type" value="Genomic_DNA"/>
</dbReference>
<organism evidence="7 8">
    <name type="scientific">Candidatus Geothrix skivensis</name>
    <dbReference type="NCBI Taxonomy" id="2954439"/>
    <lineage>
        <taxon>Bacteria</taxon>
        <taxon>Pseudomonadati</taxon>
        <taxon>Acidobacteriota</taxon>
        <taxon>Holophagae</taxon>
        <taxon>Holophagales</taxon>
        <taxon>Holophagaceae</taxon>
        <taxon>Geothrix</taxon>
    </lineage>
</organism>
<dbReference type="SUPFAM" id="SSF53697">
    <property type="entry name" value="SIS domain"/>
    <property type="match status" value="1"/>
</dbReference>
<dbReference type="CDD" id="cd05013">
    <property type="entry name" value="SIS_RpiR"/>
    <property type="match status" value="1"/>
</dbReference>
<dbReference type="InterPro" id="IPR000281">
    <property type="entry name" value="HTH_RpiR"/>
</dbReference>
<dbReference type="GO" id="GO:0003700">
    <property type="term" value="F:DNA-binding transcription factor activity"/>
    <property type="evidence" value="ECO:0007669"/>
    <property type="project" value="InterPro"/>
</dbReference>
<dbReference type="Gene3D" id="1.10.10.10">
    <property type="entry name" value="Winged helix-like DNA-binding domain superfamily/Winged helix DNA-binding domain"/>
    <property type="match status" value="1"/>
</dbReference>
<keyword evidence="3" id="KW-0804">Transcription</keyword>
<dbReference type="GO" id="GO:0097367">
    <property type="term" value="F:carbohydrate derivative binding"/>
    <property type="evidence" value="ECO:0007669"/>
    <property type="project" value="InterPro"/>
</dbReference>